<name>A0ABV4VA69_9BACL</name>
<protein>
    <submittedName>
        <fullName evidence="1">Uncharacterized protein</fullName>
    </submittedName>
</protein>
<keyword evidence="2" id="KW-1185">Reference proteome</keyword>
<dbReference type="Proteomes" id="UP001575622">
    <property type="component" value="Unassembled WGS sequence"/>
</dbReference>
<dbReference type="EMBL" id="JBHDLN010000022">
    <property type="protein sequence ID" value="MFB0846536.1"/>
    <property type="molecule type" value="Genomic_DNA"/>
</dbReference>
<proteinExistence type="predicted"/>
<gene>
    <name evidence="1" type="ORF">ACEU3E_30510</name>
</gene>
<evidence type="ECO:0000313" key="2">
    <source>
        <dbReference type="Proteomes" id="UP001575622"/>
    </source>
</evidence>
<comment type="caution">
    <text evidence="1">The sequence shown here is derived from an EMBL/GenBank/DDBJ whole genome shotgun (WGS) entry which is preliminary data.</text>
</comment>
<accession>A0ABV4VA69</accession>
<reference evidence="1 2" key="1">
    <citation type="submission" date="2024-09" db="EMBL/GenBank/DDBJ databases">
        <authorList>
            <person name="Makale K.P.P."/>
            <person name="Makhzoum A."/>
            <person name="Rantong G."/>
            <person name="Rahube T.O."/>
        </authorList>
    </citation>
    <scope>NUCLEOTIDE SEQUENCE [LARGE SCALE GENOMIC DNA]</scope>
    <source>
        <strain evidence="1 2">KM_D13</strain>
    </source>
</reference>
<evidence type="ECO:0000313" key="1">
    <source>
        <dbReference type="EMBL" id="MFB0846536.1"/>
    </source>
</evidence>
<sequence length="335" mass="39513">MKRTILPILHPPLHGHLYNAFPLSICPLHKNFCNWFYPNFSALKVLNHDHNLDIVFDTGNIIDCPRENPILDVTKINNKDILNVDFINTMKYYLDQSKYIYIFLDEYYVKNRVSYQQEHFLHETLIYGYDDQFEEFLVCGFNSSMIYGKQRLPYSCIHEGFVHNDYVGGWAGYTYLITINSKLEISFDKQKLVNYLEKSLSLTSENYTLNGLEKNVVAYGVFIYEYLESVFFNEYHKMKDPSVIRNSHVLWEYHNCMVNRIKFLHDSGYLNHGSEVLLGKQLLLEENAKKLRNIILKSFIKNDEPEIKNLIYLLQSIRSIEENNILDLLSQLKIG</sequence>
<dbReference type="RefSeq" id="WP_373956486.1">
    <property type="nucleotide sequence ID" value="NZ_JBHDLN010000022.1"/>
</dbReference>
<organism evidence="1 2">
    <name type="scientific">Paenibacillus oleatilyticus</name>
    <dbReference type="NCBI Taxonomy" id="2594886"/>
    <lineage>
        <taxon>Bacteria</taxon>
        <taxon>Bacillati</taxon>
        <taxon>Bacillota</taxon>
        <taxon>Bacilli</taxon>
        <taxon>Bacillales</taxon>
        <taxon>Paenibacillaceae</taxon>
        <taxon>Paenibacillus</taxon>
    </lineage>
</organism>